<protein>
    <submittedName>
        <fullName evidence="3">Site-specific integrase</fullName>
    </submittedName>
</protein>
<dbReference type="AlphaFoldDB" id="A0A549YFK6"/>
<dbReference type="Proteomes" id="UP000319280">
    <property type="component" value="Unassembled WGS sequence"/>
</dbReference>
<dbReference type="RefSeq" id="WP_142789947.1">
    <property type="nucleotide sequence ID" value="NZ_VJMZ01000001.1"/>
</dbReference>
<evidence type="ECO:0000313" key="3">
    <source>
        <dbReference type="EMBL" id="TRM10672.1"/>
    </source>
</evidence>
<reference evidence="3 4" key="1">
    <citation type="submission" date="2019-07" db="EMBL/GenBank/DDBJ databases">
        <title>Genomic analysis of Lentibacillus sp. NKC851-2.</title>
        <authorList>
            <person name="Oh Y.J."/>
        </authorList>
    </citation>
    <scope>NUCLEOTIDE SEQUENCE [LARGE SCALE GENOMIC DNA]</scope>
    <source>
        <strain evidence="3 4">NKC851-2</strain>
    </source>
</reference>
<evidence type="ECO:0000259" key="2">
    <source>
        <dbReference type="Pfam" id="PF00589"/>
    </source>
</evidence>
<dbReference type="InterPro" id="IPR002104">
    <property type="entry name" value="Integrase_catalytic"/>
</dbReference>
<evidence type="ECO:0000313" key="4">
    <source>
        <dbReference type="Proteomes" id="UP000319280"/>
    </source>
</evidence>
<dbReference type="GO" id="GO:0015074">
    <property type="term" value="P:DNA integration"/>
    <property type="evidence" value="ECO:0007669"/>
    <property type="project" value="InterPro"/>
</dbReference>
<accession>A0A549YFK6</accession>
<dbReference type="SUPFAM" id="SSF56349">
    <property type="entry name" value="DNA breaking-rejoining enzymes"/>
    <property type="match status" value="1"/>
</dbReference>
<comment type="caution">
    <text evidence="3">The sequence shown here is derived from an EMBL/GenBank/DDBJ whole genome shotgun (WGS) entry which is preliminary data.</text>
</comment>
<dbReference type="InterPro" id="IPR013762">
    <property type="entry name" value="Integrase-like_cat_sf"/>
</dbReference>
<sequence>MKKLKLYIDFYREYIWYSLFVFINLHRFCHIFCKNLANAGTPIEVIKRLARHESIETMMIYIDSSYEERMEALRKM</sequence>
<proteinExistence type="predicted"/>
<dbReference type="GO" id="GO:0006310">
    <property type="term" value="P:DNA recombination"/>
    <property type="evidence" value="ECO:0007669"/>
    <property type="project" value="UniProtKB-KW"/>
</dbReference>
<dbReference type="Pfam" id="PF00589">
    <property type="entry name" value="Phage_integrase"/>
    <property type="match status" value="1"/>
</dbReference>
<feature type="domain" description="Tyr recombinase" evidence="2">
    <location>
        <begin position="24"/>
        <end position="67"/>
    </location>
</feature>
<evidence type="ECO:0000256" key="1">
    <source>
        <dbReference type="ARBA" id="ARBA00023172"/>
    </source>
</evidence>
<keyword evidence="1" id="KW-0233">DNA recombination</keyword>
<dbReference type="InterPro" id="IPR011010">
    <property type="entry name" value="DNA_brk_join_enz"/>
</dbReference>
<dbReference type="EMBL" id="VJMZ01000001">
    <property type="protein sequence ID" value="TRM10672.1"/>
    <property type="molecule type" value="Genomic_DNA"/>
</dbReference>
<dbReference type="Gene3D" id="1.10.443.10">
    <property type="entry name" value="Intergrase catalytic core"/>
    <property type="match status" value="1"/>
</dbReference>
<name>A0A549YFK6_9BACI</name>
<dbReference type="GO" id="GO:0003677">
    <property type="term" value="F:DNA binding"/>
    <property type="evidence" value="ECO:0007669"/>
    <property type="project" value="InterPro"/>
</dbReference>
<organism evidence="3 4">
    <name type="scientific">Lentibacillus cibarius</name>
    <dbReference type="NCBI Taxonomy" id="2583219"/>
    <lineage>
        <taxon>Bacteria</taxon>
        <taxon>Bacillati</taxon>
        <taxon>Bacillota</taxon>
        <taxon>Bacilli</taxon>
        <taxon>Bacillales</taxon>
        <taxon>Bacillaceae</taxon>
        <taxon>Lentibacillus</taxon>
    </lineage>
</organism>
<keyword evidence="4" id="KW-1185">Reference proteome</keyword>
<gene>
    <name evidence="3" type="ORF">FH966_02465</name>
</gene>